<dbReference type="RefSeq" id="WP_378050175.1">
    <property type="nucleotide sequence ID" value="NZ_JBHSXE010000002.1"/>
</dbReference>
<evidence type="ECO:0000313" key="3">
    <source>
        <dbReference type="Proteomes" id="UP001596380"/>
    </source>
</evidence>
<protein>
    <submittedName>
        <fullName evidence="2">Uncharacterized protein</fullName>
    </submittedName>
</protein>
<keyword evidence="1" id="KW-0472">Membrane</keyword>
<keyword evidence="1" id="KW-1133">Transmembrane helix</keyword>
<sequence>MLVFLIGAGVLVKAVFFSSPVNVELVLVAAGLMGLPVATAADERRRR</sequence>
<dbReference type="Proteomes" id="UP001596380">
    <property type="component" value="Unassembled WGS sequence"/>
</dbReference>
<dbReference type="EMBL" id="JBHSXS010000019">
    <property type="protein sequence ID" value="MFC6883373.1"/>
    <property type="molecule type" value="Genomic_DNA"/>
</dbReference>
<gene>
    <name evidence="2" type="ORF">ACFQKB_26690</name>
</gene>
<evidence type="ECO:0000313" key="2">
    <source>
        <dbReference type="EMBL" id="MFC6883373.1"/>
    </source>
</evidence>
<keyword evidence="3" id="KW-1185">Reference proteome</keyword>
<keyword evidence="1" id="KW-0812">Transmembrane</keyword>
<comment type="caution">
    <text evidence="2">The sequence shown here is derived from an EMBL/GenBank/DDBJ whole genome shotgun (WGS) entry which is preliminary data.</text>
</comment>
<feature type="transmembrane region" description="Helical" evidence="1">
    <location>
        <begin position="24"/>
        <end position="41"/>
    </location>
</feature>
<accession>A0ABW2CRX0</accession>
<organism evidence="2 3">
    <name type="scientific">Actinomadura yumaensis</name>
    <dbReference type="NCBI Taxonomy" id="111807"/>
    <lineage>
        <taxon>Bacteria</taxon>
        <taxon>Bacillati</taxon>
        <taxon>Actinomycetota</taxon>
        <taxon>Actinomycetes</taxon>
        <taxon>Streptosporangiales</taxon>
        <taxon>Thermomonosporaceae</taxon>
        <taxon>Actinomadura</taxon>
    </lineage>
</organism>
<reference evidence="3" key="1">
    <citation type="journal article" date="2019" name="Int. J. Syst. Evol. Microbiol.">
        <title>The Global Catalogue of Microorganisms (GCM) 10K type strain sequencing project: providing services to taxonomists for standard genome sequencing and annotation.</title>
        <authorList>
            <consortium name="The Broad Institute Genomics Platform"/>
            <consortium name="The Broad Institute Genome Sequencing Center for Infectious Disease"/>
            <person name="Wu L."/>
            <person name="Ma J."/>
        </authorList>
    </citation>
    <scope>NUCLEOTIDE SEQUENCE [LARGE SCALE GENOMIC DNA]</scope>
    <source>
        <strain evidence="3">JCM 3369</strain>
    </source>
</reference>
<evidence type="ECO:0000256" key="1">
    <source>
        <dbReference type="SAM" id="Phobius"/>
    </source>
</evidence>
<name>A0ABW2CRX0_9ACTN</name>
<proteinExistence type="predicted"/>